<evidence type="ECO:0000313" key="4">
    <source>
        <dbReference type="Proteomes" id="UP001302274"/>
    </source>
</evidence>
<organism evidence="3 4">
    <name type="scientific">Bacteriovorax antarcticus</name>
    <dbReference type="NCBI Taxonomy" id="3088717"/>
    <lineage>
        <taxon>Bacteria</taxon>
        <taxon>Pseudomonadati</taxon>
        <taxon>Bdellovibrionota</taxon>
        <taxon>Bacteriovoracia</taxon>
        <taxon>Bacteriovoracales</taxon>
        <taxon>Bacteriovoracaceae</taxon>
        <taxon>Bacteriovorax</taxon>
    </lineage>
</organism>
<dbReference type="RefSeq" id="WP_323574143.1">
    <property type="nucleotide sequence ID" value="NZ_JAYGJQ010000001.1"/>
</dbReference>
<keyword evidence="2" id="KW-0732">Signal</keyword>
<evidence type="ECO:0000313" key="3">
    <source>
        <dbReference type="EMBL" id="MEA9354676.1"/>
    </source>
</evidence>
<feature type="chain" id="PRO_5047495404" description="Protein BatD" evidence="2">
    <location>
        <begin position="21"/>
        <end position="258"/>
    </location>
</feature>
<dbReference type="Proteomes" id="UP001302274">
    <property type="component" value="Unassembled WGS sequence"/>
</dbReference>
<proteinExistence type="predicted"/>
<keyword evidence="4" id="KW-1185">Reference proteome</keyword>
<evidence type="ECO:0008006" key="5">
    <source>
        <dbReference type="Google" id="ProtNLM"/>
    </source>
</evidence>
<evidence type="ECO:0000256" key="2">
    <source>
        <dbReference type="SAM" id="SignalP"/>
    </source>
</evidence>
<accession>A0ABU5VNW2</accession>
<feature type="transmembrane region" description="Helical" evidence="1">
    <location>
        <begin position="145"/>
        <end position="163"/>
    </location>
</feature>
<name>A0ABU5VNW2_9BACT</name>
<feature type="signal peptide" evidence="2">
    <location>
        <begin position="1"/>
        <end position="20"/>
    </location>
</feature>
<gene>
    <name evidence="3" type="ORF">SHI21_00570</name>
</gene>
<protein>
    <recommendedName>
        <fullName evidence="5">Protein BatD</fullName>
    </recommendedName>
</protein>
<keyword evidence="1" id="KW-0472">Membrane</keyword>
<sequence length="258" mass="29520">MKVLSALIICIAMMMSSAFAQTIQSEFIPSQNTTQVKEGDLIEATIRVWPIENADLTQFKKLEKTLFFNALYLAQITSLGVSQNNADVVELKGLFIVKTAKAQPTFAFKYNDTLIELKSGALAITELQGKNSDFYILDQSLNKSIIWMIILGVLIVLLVLAVIKRKAIKEFLVGLKPDSIKKARKKYDEIFRRAAKREDFEAIYKDKETWMGLLVERAPAHFEFLKTLNQHQFKKEWGNAEIEEVKSSFDIIRRSFEK</sequence>
<comment type="caution">
    <text evidence="3">The sequence shown here is derived from an EMBL/GenBank/DDBJ whole genome shotgun (WGS) entry which is preliminary data.</text>
</comment>
<reference evidence="3 4" key="1">
    <citation type="submission" date="2023-11" db="EMBL/GenBank/DDBJ databases">
        <title>A Novel Polar Bacteriovorax (B. antarcticus) Isolated from the Biocrust in Antarctica.</title>
        <authorList>
            <person name="Mun W."/>
            <person name="Choi S.Y."/>
            <person name="Mitchell R.J."/>
        </authorList>
    </citation>
    <scope>NUCLEOTIDE SEQUENCE [LARGE SCALE GENOMIC DNA]</scope>
    <source>
        <strain evidence="3 4">PP10</strain>
    </source>
</reference>
<evidence type="ECO:0000256" key="1">
    <source>
        <dbReference type="SAM" id="Phobius"/>
    </source>
</evidence>
<keyword evidence="1" id="KW-1133">Transmembrane helix</keyword>
<keyword evidence="1" id="KW-0812">Transmembrane</keyword>
<dbReference type="EMBL" id="JAYGJQ010000001">
    <property type="protein sequence ID" value="MEA9354676.1"/>
    <property type="molecule type" value="Genomic_DNA"/>
</dbReference>